<evidence type="ECO:0000313" key="2">
    <source>
        <dbReference type="Proteomes" id="UP001589896"/>
    </source>
</evidence>
<protein>
    <recommendedName>
        <fullName evidence="3">Xylose isomerase-like TIM barrel domain-containing protein</fullName>
    </recommendedName>
</protein>
<organism evidence="1 2">
    <name type="scientific">Lysobacter korlensis</name>
    <dbReference type="NCBI Taxonomy" id="553636"/>
    <lineage>
        <taxon>Bacteria</taxon>
        <taxon>Pseudomonadati</taxon>
        <taxon>Pseudomonadota</taxon>
        <taxon>Gammaproteobacteria</taxon>
        <taxon>Lysobacterales</taxon>
        <taxon>Lysobacteraceae</taxon>
        <taxon>Lysobacter</taxon>
    </lineage>
</organism>
<keyword evidence="2" id="KW-1185">Reference proteome</keyword>
<comment type="caution">
    <text evidence="1">The sequence shown here is derived from an EMBL/GenBank/DDBJ whole genome shotgun (WGS) entry which is preliminary data.</text>
</comment>
<name>A0ABV6RYL2_9GAMM</name>
<dbReference type="InterPro" id="IPR036237">
    <property type="entry name" value="Xyl_isomerase-like_sf"/>
</dbReference>
<dbReference type="Gene3D" id="3.20.20.150">
    <property type="entry name" value="Divalent-metal-dependent TIM barrel enzymes"/>
    <property type="match status" value="1"/>
</dbReference>
<accession>A0ABV6RYL2</accession>
<dbReference type="Proteomes" id="UP001589896">
    <property type="component" value="Unassembled WGS sequence"/>
</dbReference>
<evidence type="ECO:0000313" key="1">
    <source>
        <dbReference type="EMBL" id="MFC0681567.1"/>
    </source>
</evidence>
<gene>
    <name evidence="1" type="ORF">ACFFGH_27375</name>
</gene>
<reference evidence="1 2" key="1">
    <citation type="submission" date="2024-09" db="EMBL/GenBank/DDBJ databases">
        <authorList>
            <person name="Sun Q."/>
            <person name="Mori K."/>
        </authorList>
    </citation>
    <scope>NUCLEOTIDE SEQUENCE [LARGE SCALE GENOMIC DNA]</scope>
    <source>
        <strain evidence="1 2">KCTC 23076</strain>
    </source>
</reference>
<evidence type="ECO:0008006" key="3">
    <source>
        <dbReference type="Google" id="ProtNLM"/>
    </source>
</evidence>
<dbReference type="EMBL" id="JBHLTG010000008">
    <property type="protein sequence ID" value="MFC0681567.1"/>
    <property type="molecule type" value="Genomic_DNA"/>
</dbReference>
<dbReference type="SUPFAM" id="SSF51658">
    <property type="entry name" value="Xylose isomerase-like"/>
    <property type="match status" value="1"/>
</dbReference>
<dbReference type="RefSeq" id="WP_386674421.1">
    <property type="nucleotide sequence ID" value="NZ_JBHLTG010000008.1"/>
</dbReference>
<sequence length="339" mass="37216">MTADRTLADPNWAVTLFSFTTELVAGADPNGIVETIATEGGIRRIEIDGFQHFPGLPRVGDAEAAEFRELADRLDLELTELGIYADLALHPDRLLTMDETVQYLADQVASAAKLGFPAVKVMFGIDTAMQEGLLPHLERHGIPLYQEVQGPVRIDSPELDRQREFAAQHGGGLLGFVFDSSACMPAVPATYVEELRANSVPESAIRLLEEDWAGDRSGQVRGEFTRLTAEAGLPPSLHPLLAMPFMRFGSSTVAEFRDFLPEVSIVHLKFWDLEDADGRVSRPIADLRRELGAIGFDGAITSEWGGHEYLDPGAYRPLDMTLQHRELYDRALPPHGAGA</sequence>
<proteinExistence type="predicted"/>